<gene>
    <name evidence="1" type="ORF">O181_072872</name>
</gene>
<dbReference type="Proteomes" id="UP000765509">
    <property type="component" value="Unassembled WGS sequence"/>
</dbReference>
<keyword evidence="2" id="KW-1185">Reference proteome</keyword>
<dbReference type="AlphaFoldDB" id="A0A9Q3IAI6"/>
<sequence length="89" mass="10056">MRRTTYLQGQVGPPEPNLAVNLISPTNGEKDPRTQIDQETHIGHFQTLAWEINRGHQIKLSKFSPSLRGKTSLHQCTPYHGFRAGAYMV</sequence>
<comment type="caution">
    <text evidence="1">The sequence shown here is derived from an EMBL/GenBank/DDBJ whole genome shotgun (WGS) entry which is preliminary data.</text>
</comment>
<evidence type="ECO:0000313" key="2">
    <source>
        <dbReference type="Proteomes" id="UP000765509"/>
    </source>
</evidence>
<evidence type="ECO:0000313" key="1">
    <source>
        <dbReference type="EMBL" id="MBW0533157.1"/>
    </source>
</evidence>
<proteinExistence type="predicted"/>
<protein>
    <submittedName>
        <fullName evidence="1">Uncharacterized protein</fullName>
    </submittedName>
</protein>
<organism evidence="1 2">
    <name type="scientific">Austropuccinia psidii MF-1</name>
    <dbReference type="NCBI Taxonomy" id="1389203"/>
    <lineage>
        <taxon>Eukaryota</taxon>
        <taxon>Fungi</taxon>
        <taxon>Dikarya</taxon>
        <taxon>Basidiomycota</taxon>
        <taxon>Pucciniomycotina</taxon>
        <taxon>Pucciniomycetes</taxon>
        <taxon>Pucciniales</taxon>
        <taxon>Sphaerophragmiaceae</taxon>
        <taxon>Austropuccinia</taxon>
    </lineage>
</organism>
<reference evidence="1" key="1">
    <citation type="submission" date="2021-03" db="EMBL/GenBank/DDBJ databases">
        <title>Draft genome sequence of rust myrtle Austropuccinia psidii MF-1, a brazilian biotype.</title>
        <authorList>
            <person name="Quecine M.C."/>
            <person name="Pachon D.M.R."/>
            <person name="Bonatelli M.L."/>
            <person name="Correr F.H."/>
            <person name="Franceschini L.M."/>
            <person name="Leite T.F."/>
            <person name="Margarido G.R.A."/>
            <person name="Almeida C.A."/>
            <person name="Ferrarezi J.A."/>
            <person name="Labate C.A."/>
        </authorList>
    </citation>
    <scope>NUCLEOTIDE SEQUENCE</scope>
    <source>
        <strain evidence="1">MF-1</strain>
    </source>
</reference>
<accession>A0A9Q3IAI6</accession>
<dbReference type="EMBL" id="AVOT02038297">
    <property type="protein sequence ID" value="MBW0533157.1"/>
    <property type="molecule type" value="Genomic_DNA"/>
</dbReference>
<name>A0A9Q3IAI6_9BASI</name>